<gene>
    <name evidence="3" type="ORF">DFH07DRAFT_964959</name>
</gene>
<name>A0AAD7N1E9_9AGAR</name>
<dbReference type="AlphaFoldDB" id="A0AAD7N1E9"/>
<reference evidence="3" key="1">
    <citation type="submission" date="2023-03" db="EMBL/GenBank/DDBJ databases">
        <title>Massive genome expansion in bonnet fungi (Mycena s.s.) driven by repeated elements and novel gene families across ecological guilds.</title>
        <authorList>
            <consortium name="Lawrence Berkeley National Laboratory"/>
            <person name="Harder C.B."/>
            <person name="Miyauchi S."/>
            <person name="Viragh M."/>
            <person name="Kuo A."/>
            <person name="Thoen E."/>
            <person name="Andreopoulos B."/>
            <person name="Lu D."/>
            <person name="Skrede I."/>
            <person name="Drula E."/>
            <person name="Henrissat B."/>
            <person name="Morin E."/>
            <person name="Kohler A."/>
            <person name="Barry K."/>
            <person name="LaButti K."/>
            <person name="Morin E."/>
            <person name="Salamov A."/>
            <person name="Lipzen A."/>
            <person name="Mereny Z."/>
            <person name="Hegedus B."/>
            <person name="Baldrian P."/>
            <person name="Stursova M."/>
            <person name="Weitz H."/>
            <person name="Taylor A."/>
            <person name="Grigoriev I.V."/>
            <person name="Nagy L.G."/>
            <person name="Martin F."/>
            <person name="Kauserud H."/>
        </authorList>
    </citation>
    <scope>NUCLEOTIDE SEQUENCE</scope>
    <source>
        <strain evidence="3">CBHHK188m</strain>
    </source>
</reference>
<keyword evidence="2" id="KW-0812">Transmembrane</keyword>
<evidence type="ECO:0000256" key="1">
    <source>
        <dbReference type="SAM" id="MobiDB-lite"/>
    </source>
</evidence>
<feature type="transmembrane region" description="Helical" evidence="2">
    <location>
        <begin position="581"/>
        <end position="601"/>
    </location>
</feature>
<organism evidence="3 4">
    <name type="scientific">Mycena maculata</name>
    <dbReference type="NCBI Taxonomy" id="230809"/>
    <lineage>
        <taxon>Eukaryota</taxon>
        <taxon>Fungi</taxon>
        <taxon>Dikarya</taxon>
        <taxon>Basidiomycota</taxon>
        <taxon>Agaricomycotina</taxon>
        <taxon>Agaricomycetes</taxon>
        <taxon>Agaricomycetidae</taxon>
        <taxon>Agaricales</taxon>
        <taxon>Marasmiineae</taxon>
        <taxon>Mycenaceae</taxon>
        <taxon>Mycena</taxon>
    </lineage>
</organism>
<keyword evidence="2" id="KW-0472">Membrane</keyword>
<comment type="caution">
    <text evidence="3">The sequence shown here is derived from an EMBL/GenBank/DDBJ whole genome shotgun (WGS) entry which is preliminary data.</text>
</comment>
<sequence>MPPSIPLRASYPRRYTHTDTPDTALLAHPKIFRPPPITQESYSLHSLSVQHLPTTLSVQRPPSSLSVQHLPALPPSPYLGPGYLPSSANSSVIDVHITGPETESPNQSPRSSGVFGDADVAVAAVPALLNEAHPRIFPGTPESVGRYDRKVAVPDEPTRYTIPPLTISMLPVAPPSGWTACQHPEGALYFHNEEQRVFTDLNLYDHDSLEFVTKNVHTILDFLRVHGVQLADDVDLVVDEYLYSDETKGCQYYFVNHKDRSVFWMDKAESDMFSITSELNGMTSASHIRHELEAQYWYHCELFPRSLGVTHAIVDELRDIVLHALGDLVTSATSTVSWKVEQLDHMLSLIDGFTKNVGKNMDSKFDGSSCLVGRLMCVFVRARVYNFHGEPNARLNVDQSVYSTVHTRSWLITLLSPLLFYAPDFHLEGLHTIYTDGLIRHRGWAEFITRLNNEWQEFTLYGTVVLNANVAFLSIQSVDQNGQSAPNRSPAQISSYLSMLTSIGAVIIGLLLVKQNRNRDRVTAPVAAEFIANRNHRTLGLETLAVLYSLPYAMLIWSMVSFLAAFTFMCFEDSDLLTRTLVAVLWAAVAALILWCVFSAWESGDWDWLRRLWVFRAADEGEEEQAAVAEEEVKSTASVDSKPRKRRWVWPSITLRKASYDSERTVTNANV</sequence>
<dbReference type="EMBL" id="JARJLG010000123">
    <property type="protein sequence ID" value="KAJ7741403.1"/>
    <property type="molecule type" value="Genomic_DNA"/>
</dbReference>
<evidence type="ECO:0008006" key="5">
    <source>
        <dbReference type="Google" id="ProtNLM"/>
    </source>
</evidence>
<evidence type="ECO:0000313" key="4">
    <source>
        <dbReference type="Proteomes" id="UP001215280"/>
    </source>
</evidence>
<keyword evidence="2" id="KW-1133">Transmembrane helix</keyword>
<dbReference type="Proteomes" id="UP001215280">
    <property type="component" value="Unassembled WGS sequence"/>
</dbReference>
<feature type="transmembrane region" description="Helical" evidence="2">
    <location>
        <begin position="493"/>
        <end position="513"/>
    </location>
</feature>
<evidence type="ECO:0000256" key="2">
    <source>
        <dbReference type="SAM" id="Phobius"/>
    </source>
</evidence>
<protein>
    <recommendedName>
        <fullName evidence="5">WW domain-containing protein</fullName>
    </recommendedName>
</protein>
<accession>A0AAD7N1E9</accession>
<feature type="region of interest" description="Disordered" evidence="1">
    <location>
        <begin position="1"/>
        <end position="22"/>
    </location>
</feature>
<proteinExistence type="predicted"/>
<feature type="transmembrane region" description="Helical" evidence="2">
    <location>
        <begin position="544"/>
        <end position="569"/>
    </location>
</feature>
<keyword evidence="4" id="KW-1185">Reference proteome</keyword>
<evidence type="ECO:0000313" key="3">
    <source>
        <dbReference type="EMBL" id="KAJ7741403.1"/>
    </source>
</evidence>